<reference evidence="1" key="2">
    <citation type="submission" date="2025-09" db="UniProtKB">
        <authorList>
            <consortium name="EnsemblPlants"/>
        </authorList>
    </citation>
    <scope>IDENTIFICATION</scope>
</reference>
<proteinExistence type="predicted"/>
<reference evidence="1" key="1">
    <citation type="submission" date="2021-05" db="EMBL/GenBank/DDBJ databases">
        <authorList>
            <person name="Scholz U."/>
            <person name="Mascher M."/>
            <person name="Fiebig A."/>
        </authorList>
    </citation>
    <scope>NUCLEOTIDE SEQUENCE [LARGE SCALE GENOMIC DNA]</scope>
</reference>
<protein>
    <submittedName>
        <fullName evidence="1">Uncharacterized protein</fullName>
    </submittedName>
</protein>
<organism evidence="1 2">
    <name type="scientific">Avena sativa</name>
    <name type="common">Oat</name>
    <dbReference type="NCBI Taxonomy" id="4498"/>
    <lineage>
        <taxon>Eukaryota</taxon>
        <taxon>Viridiplantae</taxon>
        <taxon>Streptophyta</taxon>
        <taxon>Embryophyta</taxon>
        <taxon>Tracheophyta</taxon>
        <taxon>Spermatophyta</taxon>
        <taxon>Magnoliopsida</taxon>
        <taxon>Liliopsida</taxon>
        <taxon>Poales</taxon>
        <taxon>Poaceae</taxon>
        <taxon>BOP clade</taxon>
        <taxon>Pooideae</taxon>
        <taxon>Poodae</taxon>
        <taxon>Poeae</taxon>
        <taxon>Poeae Chloroplast Group 1 (Aveneae type)</taxon>
        <taxon>Aveninae</taxon>
        <taxon>Avena</taxon>
    </lineage>
</organism>
<dbReference type="EnsemblPlants" id="AVESA.00010b.r2.4CG1271100.2">
    <property type="protein sequence ID" value="AVESA.00010b.r2.4CG1271100.2.CDS.1"/>
    <property type="gene ID" value="AVESA.00010b.r2.4CG1271100"/>
</dbReference>
<evidence type="ECO:0000313" key="2">
    <source>
        <dbReference type="Proteomes" id="UP001732700"/>
    </source>
</evidence>
<dbReference type="Proteomes" id="UP001732700">
    <property type="component" value="Chromosome 4C"/>
</dbReference>
<name>A0ACD5WRE6_AVESA</name>
<sequence length="563" mass="64447">MKHGPYQFHKDEYPIDDSTNHPRKFQYHWFKSFPWLEYSPTQDAVYCFPCFLFYRKPVGRRGSDKFKVEGFKKWKKVNNGKDCAFLTHMGKDSKSAHNYAVKCYDNLKNKQCHLEQLVEKKREEDIKRNRLRLKVTIDVLRWLAFQACSFRGHDESVGSTNQGNFLEMVKLIASYDDEIGAIVLGNTPHNAKYTSPTIQKEIMHIIASNVQREIRKEIGDAKFCLLVDESRDESRREKMVVVIRFVDKNGFTRERFLDIVYVLDTSSATLKHSLSFVLAQHQLDVSKLHGQGYDGASNMRGEWNGLQAKFMEECPYAYYIHCFTHQLQLALLVASKEVADAHNFFDHLALVVTTVVSSSKRNDELHANQVVEMENLIELGELDTGSGANQVGTLQRPCDTRWSSHYASVCNLLNKYKPTLLVLKSIATSKGPGTSPSARAKANGAVKMMMSFDFIFILHVMKELMGITDLLCKKLQLKSQDIVNAMDGVKTTKVLIHKLRDNGWSKLKADVLSFCVKHGVKTPDFGEFYVDFINSRAEDESTARHHYWCDIFMVVVDADSTNK</sequence>
<evidence type="ECO:0000313" key="1">
    <source>
        <dbReference type="EnsemblPlants" id="AVESA.00010b.r2.4CG1271100.2.CDS.1"/>
    </source>
</evidence>
<accession>A0ACD5WRE6</accession>
<keyword evidence="2" id="KW-1185">Reference proteome</keyword>